<evidence type="ECO:0000256" key="5">
    <source>
        <dbReference type="ARBA" id="ARBA00023316"/>
    </source>
</evidence>
<dbReference type="Pfam" id="PF03734">
    <property type="entry name" value="YkuD"/>
    <property type="match status" value="1"/>
</dbReference>
<evidence type="ECO:0000256" key="4">
    <source>
        <dbReference type="ARBA" id="ARBA00022984"/>
    </source>
</evidence>
<dbReference type="CDD" id="cd16913">
    <property type="entry name" value="YkuD_like"/>
    <property type="match status" value="1"/>
</dbReference>
<dbReference type="Proteomes" id="UP001589818">
    <property type="component" value="Unassembled WGS sequence"/>
</dbReference>
<evidence type="ECO:0000256" key="2">
    <source>
        <dbReference type="ARBA" id="ARBA00022679"/>
    </source>
</evidence>
<dbReference type="PROSITE" id="PS52029">
    <property type="entry name" value="LD_TPASE"/>
    <property type="match status" value="1"/>
</dbReference>
<keyword evidence="3 6" id="KW-0133">Cell shape</keyword>
<evidence type="ECO:0000259" key="8">
    <source>
        <dbReference type="PROSITE" id="PS52029"/>
    </source>
</evidence>
<keyword evidence="5 6" id="KW-0961">Cell wall biogenesis/degradation</keyword>
<dbReference type="RefSeq" id="WP_256555002.1">
    <property type="nucleotide sequence ID" value="NZ_JANHOF010000001.1"/>
</dbReference>
<sequence>MGKTWKRGVMLTLALLLSSIGLLAGSVSAATSEHQLIIVNKKTNQLAFFEDGELVKTFKVATGKTPKLTPEGKFKIVNKIKNRPYYKEKIPGGDPSNPLGDRWIGLDVNGTKGTTYAIHGNNNERSIGKYVSAGCIRMHNDSVHWLFDRIKINSYAIVTSSDETFEQIAEKNGYLVGPKLFQGTVYVNGIEQQLKSTPIMADSRIFVPMRELFELLGATVNWDNKTMTVTAFVGDRIIIHKPLTSEAIVNGDLMSMTASRFVGNTVMLPLRDISALSQYGVQWDGATNSIHLTSNAAADTLNP</sequence>
<dbReference type="Gene3D" id="3.30.457.10">
    <property type="entry name" value="Copper amine oxidase-like, N-terminal domain"/>
    <property type="match status" value="1"/>
</dbReference>
<evidence type="ECO:0000256" key="7">
    <source>
        <dbReference type="SAM" id="SignalP"/>
    </source>
</evidence>
<reference evidence="9 10" key="1">
    <citation type="submission" date="2024-09" db="EMBL/GenBank/DDBJ databases">
        <authorList>
            <person name="Sun Q."/>
            <person name="Mori K."/>
        </authorList>
    </citation>
    <scope>NUCLEOTIDE SEQUENCE [LARGE SCALE GENOMIC DNA]</scope>
    <source>
        <strain evidence="9 10">CCM 4839</strain>
    </source>
</reference>
<dbReference type="InterPro" id="IPR050979">
    <property type="entry name" value="LD-transpeptidase"/>
</dbReference>
<dbReference type="PANTHER" id="PTHR30582:SF4">
    <property type="entry name" value="L,D-TRANSPEPTIDASE YQJB-RELATED"/>
    <property type="match status" value="1"/>
</dbReference>
<dbReference type="InterPro" id="IPR012854">
    <property type="entry name" value="Cu_amine_oxidase-like_N"/>
</dbReference>
<evidence type="ECO:0000256" key="3">
    <source>
        <dbReference type="ARBA" id="ARBA00022960"/>
    </source>
</evidence>
<gene>
    <name evidence="9" type="ORF">ACFFJ8_24540</name>
</gene>
<keyword evidence="2" id="KW-0808">Transferase</keyword>
<protein>
    <submittedName>
        <fullName evidence="9">L,D-transpeptidase family protein</fullName>
    </submittedName>
</protein>
<keyword evidence="7" id="KW-0732">Signal</keyword>
<dbReference type="InterPro" id="IPR005490">
    <property type="entry name" value="LD_TPept_cat_dom"/>
</dbReference>
<evidence type="ECO:0000313" key="10">
    <source>
        <dbReference type="Proteomes" id="UP001589818"/>
    </source>
</evidence>
<dbReference type="InterPro" id="IPR038063">
    <property type="entry name" value="Transpep_catalytic_dom"/>
</dbReference>
<evidence type="ECO:0000256" key="1">
    <source>
        <dbReference type="ARBA" id="ARBA00004752"/>
    </source>
</evidence>
<feature type="chain" id="PRO_5045887477" evidence="7">
    <location>
        <begin position="30"/>
        <end position="303"/>
    </location>
</feature>
<dbReference type="PANTHER" id="PTHR30582">
    <property type="entry name" value="L,D-TRANSPEPTIDASE"/>
    <property type="match status" value="1"/>
</dbReference>
<feature type="domain" description="L,D-TPase catalytic" evidence="8">
    <location>
        <begin position="35"/>
        <end position="159"/>
    </location>
</feature>
<dbReference type="InterPro" id="IPR036582">
    <property type="entry name" value="Mao_N_sf"/>
</dbReference>
<comment type="pathway">
    <text evidence="1 6">Cell wall biogenesis; peptidoglycan biosynthesis.</text>
</comment>
<proteinExistence type="predicted"/>
<feature type="active site" description="Proton donor/acceptor" evidence="6">
    <location>
        <position position="119"/>
    </location>
</feature>
<dbReference type="EMBL" id="JBHLVF010000041">
    <property type="protein sequence ID" value="MFC0394515.1"/>
    <property type="molecule type" value="Genomic_DNA"/>
</dbReference>
<dbReference type="Pfam" id="PF07833">
    <property type="entry name" value="Cu_amine_oxidN1"/>
    <property type="match status" value="1"/>
</dbReference>
<keyword evidence="4 6" id="KW-0573">Peptidoglycan synthesis</keyword>
<feature type="signal peptide" evidence="7">
    <location>
        <begin position="1"/>
        <end position="29"/>
    </location>
</feature>
<keyword evidence="10" id="KW-1185">Reference proteome</keyword>
<evidence type="ECO:0000256" key="6">
    <source>
        <dbReference type="PROSITE-ProRule" id="PRU01373"/>
    </source>
</evidence>
<dbReference type="SUPFAM" id="SSF141523">
    <property type="entry name" value="L,D-transpeptidase catalytic domain-like"/>
    <property type="match status" value="1"/>
</dbReference>
<comment type="caution">
    <text evidence="9">The sequence shown here is derived from an EMBL/GenBank/DDBJ whole genome shotgun (WGS) entry which is preliminary data.</text>
</comment>
<dbReference type="SUPFAM" id="SSF55383">
    <property type="entry name" value="Copper amine oxidase, domain N"/>
    <property type="match status" value="1"/>
</dbReference>
<name>A0ABV6JF23_9BACL</name>
<evidence type="ECO:0000313" key="9">
    <source>
        <dbReference type="EMBL" id="MFC0394515.1"/>
    </source>
</evidence>
<accession>A0ABV6JF23</accession>
<dbReference type="Gene3D" id="2.40.440.10">
    <property type="entry name" value="L,D-transpeptidase catalytic domain-like"/>
    <property type="match status" value="1"/>
</dbReference>
<organism evidence="9 10">
    <name type="scientific">Paenibacillus mendelii</name>
    <dbReference type="NCBI Taxonomy" id="206163"/>
    <lineage>
        <taxon>Bacteria</taxon>
        <taxon>Bacillati</taxon>
        <taxon>Bacillota</taxon>
        <taxon>Bacilli</taxon>
        <taxon>Bacillales</taxon>
        <taxon>Paenibacillaceae</taxon>
        <taxon>Paenibacillus</taxon>
    </lineage>
</organism>
<feature type="active site" description="Nucleophile" evidence="6">
    <location>
        <position position="135"/>
    </location>
</feature>